<proteinExistence type="predicted"/>
<dbReference type="AlphaFoldDB" id="A0A6J4JCM3"/>
<gene>
    <name evidence="3" type="ORF">AVDCRST_MAG83-3605</name>
</gene>
<protein>
    <submittedName>
        <fullName evidence="3">Uncharacterized protein</fullName>
    </submittedName>
</protein>
<keyword evidence="2" id="KW-0812">Transmembrane</keyword>
<feature type="compositionally biased region" description="Basic residues" evidence="1">
    <location>
        <begin position="84"/>
        <end position="98"/>
    </location>
</feature>
<keyword evidence="2" id="KW-1133">Transmembrane helix</keyword>
<feature type="compositionally biased region" description="Basic and acidic residues" evidence="1">
    <location>
        <begin position="71"/>
        <end position="82"/>
    </location>
</feature>
<organism evidence="3">
    <name type="scientific">uncultured Arthrobacter sp</name>
    <dbReference type="NCBI Taxonomy" id="114050"/>
    <lineage>
        <taxon>Bacteria</taxon>
        <taxon>Bacillati</taxon>
        <taxon>Actinomycetota</taxon>
        <taxon>Actinomycetes</taxon>
        <taxon>Micrococcales</taxon>
        <taxon>Micrococcaceae</taxon>
        <taxon>Arthrobacter</taxon>
        <taxon>environmental samples</taxon>
    </lineage>
</organism>
<feature type="region of interest" description="Disordered" evidence="1">
    <location>
        <begin position="44"/>
        <end position="111"/>
    </location>
</feature>
<keyword evidence="2" id="KW-0472">Membrane</keyword>
<evidence type="ECO:0000313" key="3">
    <source>
        <dbReference type="EMBL" id="CAA9273882.1"/>
    </source>
</evidence>
<sequence length="111" mass="12596">MWLVLWIALVAVSALFLLAVGFRVFRKAMRTLDEFEKASSLLDAAPPTRASGSAAGEASDSPGPAVFEQPAEVRRANHEARLLRQGRRRERRIRRRAENRRPQLLRDLPHL</sequence>
<feature type="transmembrane region" description="Helical" evidence="2">
    <location>
        <begin position="6"/>
        <end position="25"/>
    </location>
</feature>
<evidence type="ECO:0000256" key="1">
    <source>
        <dbReference type="SAM" id="MobiDB-lite"/>
    </source>
</evidence>
<dbReference type="RefSeq" id="WP_294570129.1">
    <property type="nucleotide sequence ID" value="NZ_CADCTE010000186.1"/>
</dbReference>
<accession>A0A6J4JCM3</accession>
<dbReference type="EMBL" id="CADCTE010000186">
    <property type="protein sequence ID" value="CAA9273882.1"/>
    <property type="molecule type" value="Genomic_DNA"/>
</dbReference>
<evidence type="ECO:0000256" key="2">
    <source>
        <dbReference type="SAM" id="Phobius"/>
    </source>
</evidence>
<reference evidence="3" key="1">
    <citation type="submission" date="2020-02" db="EMBL/GenBank/DDBJ databases">
        <authorList>
            <person name="Meier V. D."/>
        </authorList>
    </citation>
    <scope>NUCLEOTIDE SEQUENCE</scope>
    <source>
        <strain evidence="3">AVDCRST_MAG83</strain>
    </source>
</reference>
<feature type="compositionally biased region" description="Low complexity" evidence="1">
    <location>
        <begin position="50"/>
        <end position="65"/>
    </location>
</feature>
<name>A0A6J4JCM3_9MICC</name>